<feature type="transmembrane region" description="Helical" evidence="5">
    <location>
        <begin position="670"/>
        <end position="689"/>
    </location>
</feature>
<dbReference type="PRINTS" id="PR00385">
    <property type="entry name" value="P450"/>
</dbReference>
<feature type="transmembrane region" description="Helical" evidence="5">
    <location>
        <begin position="641"/>
        <end position="658"/>
    </location>
</feature>
<dbReference type="PROSITE" id="PS00941">
    <property type="entry name" value="CARBOXYLESTERASE_B_2"/>
    <property type="match status" value="1"/>
</dbReference>
<keyword evidence="5" id="KW-1133">Transmembrane helix</keyword>
<dbReference type="GO" id="GO:0020037">
    <property type="term" value="F:heme binding"/>
    <property type="evidence" value="ECO:0007669"/>
    <property type="project" value="InterPro"/>
</dbReference>
<dbReference type="STRING" id="5762.D2VS58"/>
<dbReference type="InParanoid" id="D2VS58"/>
<organism evidence="9">
    <name type="scientific">Naegleria gruberi</name>
    <name type="common">Amoeba</name>
    <dbReference type="NCBI Taxonomy" id="5762"/>
    <lineage>
        <taxon>Eukaryota</taxon>
        <taxon>Discoba</taxon>
        <taxon>Heterolobosea</taxon>
        <taxon>Tetramitia</taxon>
        <taxon>Eutetramitia</taxon>
        <taxon>Vahlkampfiidae</taxon>
        <taxon>Naegleria</taxon>
    </lineage>
</organism>
<dbReference type="GeneID" id="8854714"/>
<dbReference type="ESTHER" id="naegr-d2vs58">
    <property type="family name" value="Carb_B_Root"/>
</dbReference>
<evidence type="ECO:0000256" key="6">
    <source>
        <dbReference type="SAM" id="SignalP"/>
    </source>
</evidence>
<name>D2VS58_NAEGR</name>
<feature type="region of interest" description="Disordered" evidence="4">
    <location>
        <begin position="548"/>
        <end position="593"/>
    </location>
</feature>
<evidence type="ECO:0000313" key="9">
    <source>
        <dbReference type="Proteomes" id="UP000006671"/>
    </source>
</evidence>
<feature type="compositionally biased region" description="Low complexity" evidence="4">
    <location>
        <begin position="562"/>
        <end position="589"/>
    </location>
</feature>
<dbReference type="InterPro" id="IPR002401">
    <property type="entry name" value="Cyt_P450_E_grp-I"/>
</dbReference>
<dbReference type="eggNOG" id="KOG0158">
    <property type="taxonomic scope" value="Eukaryota"/>
</dbReference>
<protein>
    <submittedName>
        <fullName evidence="8">Predicted protein</fullName>
    </submittedName>
</protein>
<dbReference type="GO" id="GO:0004497">
    <property type="term" value="F:monooxygenase activity"/>
    <property type="evidence" value="ECO:0007669"/>
    <property type="project" value="InterPro"/>
</dbReference>
<comment type="cofactor">
    <cofactor evidence="3">
        <name>heme</name>
        <dbReference type="ChEBI" id="CHEBI:30413"/>
    </cofactor>
</comment>
<dbReference type="Pfam" id="PF00135">
    <property type="entry name" value="COesterase"/>
    <property type="match status" value="1"/>
</dbReference>
<keyword evidence="5" id="KW-0472">Membrane</keyword>
<dbReference type="OrthoDB" id="408631at2759"/>
<evidence type="ECO:0000313" key="8">
    <source>
        <dbReference type="EMBL" id="EFC40283.1"/>
    </source>
</evidence>
<keyword evidence="3" id="KW-0349">Heme</keyword>
<keyword evidence="2" id="KW-0378">Hydrolase</keyword>
<dbReference type="Gene3D" id="1.10.630.10">
    <property type="entry name" value="Cytochrome P450"/>
    <property type="match status" value="1"/>
</dbReference>
<keyword evidence="6" id="KW-0732">Signal</keyword>
<evidence type="ECO:0000256" key="2">
    <source>
        <dbReference type="ARBA" id="ARBA00022801"/>
    </source>
</evidence>
<evidence type="ECO:0000256" key="4">
    <source>
        <dbReference type="SAM" id="MobiDB-lite"/>
    </source>
</evidence>
<keyword evidence="3" id="KW-0479">Metal-binding</keyword>
<dbReference type="InterPro" id="IPR029058">
    <property type="entry name" value="AB_hydrolase_fold"/>
</dbReference>
<dbReference type="SUPFAM" id="SSF48264">
    <property type="entry name" value="Cytochrome P450"/>
    <property type="match status" value="1"/>
</dbReference>
<feature type="domain" description="Carboxylesterase type B" evidence="7">
    <location>
        <begin position="27"/>
        <end position="538"/>
    </location>
</feature>
<dbReference type="InterPro" id="IPR001128">
    <property type="entry name" value="Cyt_P450"/>
</dbReference>
<dbReference type="GO" id="GO:0005506">
    <property type="term" value="F:iron ion binding"/>
    <property type="evidence" value="ECO:0007669"/>
    <property type="project" value="InterPro"/>
</dbReference>
<dbReference type="PANTHER" id="PTHR43918:SF4">
    <property type="entry name" value="CARBOXYLIC ESTER HYDROLASE"/>
    <property type="match status" value="1"/>
</dbReference>
<dbReference type="KEGG" id="ngr:NAEGRDRAFT_71821"/>
<dbReference type="eggNOG" id="KOG1516">
    <property type="taxonomic scope" value="Eukaryota"/>
</dbReference>
<dbReference type="InterPro" id="IPR019826">
    <property type="entry name" value="Carboxylesterase_B_AS"/>
</dbReference>
<evidence type="ECO:0000259" key="7">
    <source>
        <dbReference type="Pfam" id="PF00135"/>
    </source>
</evidence>
<dbReference type="EMBL" id="GG738893">
    <property type="protein sequence ID" value="EFC40283.1"/>
    <property type="molecule type" value="Genomic_DNA"/>
</dbReference>
<dbReference type="PRINTS" id="PR00463">
    <property type="entry name" value="EP450I"/>
</dbReference>
<dbReference type="PROSITE" id="PS00086">
    <property type="entry name" value="CYTOCHROME_P450"/>
    <property type="match status" value="1"/>
</dbReference>
<reference evidence="8 9" key="1">
    <citation type="journal article" date="2010" name="Cell">
        <title>The genome of Naegleria gruberi illuminates early eukaryotic versatility.</title>
        <authorList>
            <person name="Fritz-Laylin L.K."/>
            <person name="Prochnik S.E."/>
            <person name="Ginger M.L."/>
            <person name="Dacks J.B."/>
            <person name="Carpenter M.L."/>
            <person name="Field M.C."/>
            <person name="Kuo A."/>
            <person name="Paredez A."/>
            <person name="Chapman J."/>
            <person name="Pham J."/>
            <person name="Shu S."/>
            <person name="Neupane R."/>
            <person name="Cipriano M."/>
            <person name="Mancuso J."/>
            <person name="Tu H."/>
            <person name="Salamov A."/>
            <person name="Lindquist E."/>
            <person name="Shapiro H."/>
            <person name="Lucas S."/>
            <person name="Grigoriev I.V."/>
            <person name="Cande W.Z."/>
            <person name="Fulton C."/>
            <person name="Rokhsar D.S."/>
            <person name="Dawson S.C."/>
        </authorList>
    </citation>
    <scope>NUCLEOTIDE SEQUENCE [LARGE SCALE GENOMIC DNA]</scope>
    <source>
        <strain evidence="8 9">NEG-M</strain>
    </source>
</reference>
<dbReference type="GO" id="GO:0016705">
    <property type="term" value="F:oxidoreductase activity, acting on paired donors, with incorporation or reduction of molecular oxygen"/>
    <property type="evidence" value="ECO:0007669"/>
    <property type="project" value="InterPro"/>
</dbReference>
<evidence type="ECO:0000256" key="5">
    <source>
        <dbReference type="SAM" id="Phobius"/>
    </source>
</evidence>
<keyword evidence="5" id="KW-0812">Transmembrane</keyword>
<sequence length="1126" mass="126536">MWLHKLTFLLAISLLAITCLTLINGQELTVQTLQGKVKGYMANSNTKAFLGIRYAETTGGNNRFRPPVELADTSSSTVTNATTYGNICIQQSGENVYSQPASEDCLFLNIWTPADASATNQYPVMFWIHGGNFIYGSGNIYAGDYWVKLSQDNNVPVVVVTINYRLGVFGFMTDSLFGSENGRTNTNFGLLDQLTALKWVRKNIANFGGNPNKITISGESAGAVSSVIMLTSPLLYNTSSSYYTDIKGAIVQSGTSLRWNMQIQQSTAQGFGSNLKTFFGCTTAACLRGLSADSLNIYQQYNTSDKFSPTVDNYVVLRDIFDSYDSGLYKKVNLLIGVTRNEMNGFTCGILSNSISDTQMKGVFTGYFGLSKMQQFYPQLANYYTQANYANNLAYLNDILSNSNVQCNTRYLAATVSQQVYNTYMYTYDHFFSYTPACQKSAHAIELPLQFPYLFGIRGAVKVYTMNSDEAELSRQLIVYWSNFVSSGSPNKNAKNLVNLNNQTYWERYTTCNDTQIILQTGGNVLNNTMYSKVCPFWNPFDEVPTITCNTTNPGPSPPTPESSTQPTPQTSSSSPSKNTTNPTTSGKTVNGTVSNKVNEGISSHSFSASLLLACIESKVQQFKQKKIKSNMFSLETLFEISLYGFIFLAVIAGLMIYNNVSKVKHLKGVWQVATLPIKIPLLSTYVYMSGERELLKHIEEKGDKEAGYLRVSSMFLNELYITNRNMLKELYVTKAHNFEKPDYAYSLFNIFGENILSAPNTDRWKKHHNICYAAFSSKNLDYMSKVATKSVDMLTEQKWDPEITKNGSFDFNAFADFTDITVDTLGKAGFGVSFSIFNEEGTSEQDIQKGRKLRAATDTVISFATIIKRFFESTPQLEKLLLKVTGTQEAVDYCSEALDTLIKQRIEANIETKELTDTELKSNIMIFLLAGTETSSNTLQYVAYEMAKHREIQFKMRDEIDRVLNGRSPTFADYEKFEYVNAVIMETLRLHNIVRIVFKQACKSNVTIGGLKIPKGTSVIPMLIGSHLSEKNWEKPTEFKPERFLSKEDKDKHQTDFTFTPFSMGNRKCIGYKFASIEICMVLVRLLQNYEFELLNNEAIDPVYDSYGITHKPENLKLRVTKRHD</sequence>
<dbReference type="InterPro" id="IPR019819">
    <property type="entry name" value="Carboxylesterase_B_CS"/>
</dbReference>
<accession>D2VS58</accession>
<comment type="similarity">
    <text evidence="1">Belongs to the type-B carboxylesterase/lipase family.</text>
</comment>
<dbReference type="Gene3D" id="3.40.50.1820">
    <property type="entry name" value="alpha/beta hydrolase"/>
    <property type="match status" value="1"/>
</dbReference>
<dbReference type="VEuPathDB" id="AmoebaDB:NAEGRDRAFT_71821"/>
<dbReference type="GO" id="GO:0052689">
    <property type="term" value="F:carboxylic ester hydrolase activity"/>
    <property type="evidence" value="ECO:0007669"/>
    <property type="project" value="TreeGrafter"/>
</dbReference>
<keyword evidence="3" id="KW-0408">Iron</keyword>
<dbReference type="PANTHER" id="PTHR43918">
    <property type="entry name" value="ACETYLCHOLINESTERASE"/>
    <property type="match status" value="1"/>
</dbReference>
<dbReference type="InterPro" id="IPR002018">
    <property type="entry name" value="CarbesteraseB"/>
</dbReference>
<dbReference type="InterPro" id="IPR036396">
    <property type="entry name" value="Cyt_P450_sf"/>
</dbReference>
<dbReference type="Proteomes" id="UP000006671">
    <property type="component" value="Unassembled WGS sequence"/>
</dbReference>
<evidence type="ECO:0000256" key="1">
    <source>
        <dbReference type="ARBA" id="ARBA00005964"/>
    </source>
</evidence>
<keyword evidence="9" id="KW-1185">Reference proteome</keyword>
<gene>
    <name evidence="8" type="ORF">NAEGRDRAFT_71821</name>
</gene>
<dbReference type="InterPro" id="IPR050654">
    <property type="entry name" value="AChE-related_enzymes"/>
</dbReference>
<dbReference type="InterPro" id="IPR017972">
    <property type="entry name" value="Cyt_P450_CS"/>
</dbReference>
<feature type="binding site" description="axial binding residue" evidence="3">
    <location>
        <position position="1070"/>
    </location>
    <ligand>
        <name>heme</name>
        <dbReference type="ChEBI" id="CHEBI:30413"/>
    </ligand>
    <ligandPart>
        <name>Fe</name>
        <dbReference type="ChEBI" id="CHEBI:18248"/>
    </ligandPart>
</feature>
<feature type="chain" id="PRO_5003038784" evidence="6">
    <location>
        <begin position="26"/>
        <end position="1126"/>
    </location>
</feature>
<proteinExistence type="inferred from homology"/>
<feature type="signal peptide" evidence="6">
    <location>
        <begin position="1"/>
        <end position="25"/>
    </location>
</feature>
<evidence type="ECO:0000256" key="3">
    <source>
        <dbReference type="PIRSR" id="PIRSR602401-1"/>
    </source>
</evidence>
<dbReference type="PROSITE" id="PS00122">
    <property type="entry name" value="CARBOXYLESTERASE_B_1"/>
    <property type="match status" value="1"/>
</dbReference>
<dbReference type="Pfam" id="PF00067">
    <property type="entry name" value="p450"/>
    <property type="match status" value="1"/>
</dbReference>
<dbReference type="SUPFAM" id="SSF53474">
    <property type="entry name" value="alpha/beta-Hydrolases"/>
    <property type="match status" value="1"/>
</dbReference>
<dbReference type="AlphaFoldDB" id="D2VS58"/>
<dbReference type="RefSeq" id="XP_002673027.1">
    <property type="nucleotide sequence ID" value="XM_002672981.1"/>
</dbReference>